<proteinExistence type="predicted"/>
<dbReference type="PANTHER" id="PTHR15364:SF0">
    <property type="entry name" value="2'-DEOXYNUCLEOSIDE 5'-PHOSPHATE N-HYDROLASE 1"/>
    <property type="match status" value="1"/>
</dbReference>
<reference evidence="2 3" key="1">
    <citation type="submission" date="2023-10" db="EMBL/GenBank/DDBJ databases">
        <title>Bacteria for the degradation of biodegradable plastic PBAT(Polybutylene adipate terephthalate).</title>
        <authorList>
            <person name="Weon H.-Y."/>
            <person name="Yeon J."/>
        </authorList>
    </citation>
    <scope>NUCLEOTIDE SEQUENCE [LARGE SCALE GENOMIC DNA]</scope>
    <source>
        <strain evidence="2 3">SBD 7-3</strain>
    </source>
</reference>
<dbReference type="InterPro" id="IPR011611">
    <property type="entry name" value="PfkB_dom"/>
</dbReference>
<evidence type="ECO:0000313" key="2">
    <source>
        <dbReference type="EMBL" id="WOB10968.1"/>
    </source>
</evidence>
<evidence type="ECO:0000313" key="3">
    <source>
        <dbReference type="Proteomes" id="UP001303946"/>
    </source>
</evidence>
<evidence type="ECO:0000259" key="1">
    <source>
        <dbReference type="Pfam" id="PF00294"/>
    </source>
</evidence>
<dbReference type="Gene3D" id="3.40.50.450">
    <property type="match status" value="1"/>
</dbReference>
<protein>
    <submittedName>
        <fullName evidence="2">PfkB family carbohydrate kinase</fullName>
    </submittedName>
</protein>
<dbReference type="Gene3D" id="3.40.1190.20">
    <property type="match status" value="1"/>
</dbReference>
<dbReference type="Pfam" id="PF00294">
    <property type="entry name" value="PfkB"/>
    <property type="match status" value="1"/>
</dbReference>
<sequence>MIEVAGGTYEELCHYPAWHQFFGSGGRAAAVLATLGVPARLHTFADAASTSRRKALADAFGFEALCTTGAPEVLFEYFHALTPVQYVPSFEPLEDPTRHIHVKGDQVIRFGMLEGDAVVEARQCVYDPQTPVSPAQFAANGSRAEELAVVCNLGEAEQLTAQFGPEACAVHLGKVAKVAVVKAGAAGAWVVSDGHLNVIPSYRTASVFPIGSGDVFTAAFAQAWMAQGRPAPEAADFASRATALYCSSMSFPTQDIMATEAAALVPVTLRRPLAPRPRVYLAGPFFTMAQRWLIEEARRELGHVGLDVFSPFHEVGIGRSKEEIVELDLKGLNEADVMVAMLEDLDPGTLFEIGYATRSGKPVVCFARSGHDGDLTMLGGSGAEVTADFATAVYMTAWAAYGTACT</sequence>
<dbReference type="RefSeq" id="WP_316703954.1">
    <property type="nucleotide sequence ID" value="NZ_CP136336.1"/>
</dbReference>
<dbReference type="InterPro" id="IPR029056">
    <property type="entry name" value="Ribokinase-like"/>
</dbReference>
<accession>A0ABZ0D184</accession>
<dbReference type="InterPro" id="IPR051239">
    <property type="entry name" value="2'-dNMP_N-hydrolase"/>
</dbReference>
<name>A0ABZ0D184_9BURK</name>
<dbReference type="SUPFAM" id="SSF52309">
    <property type="entry name" value="N-(deoxy)ribosyltransferase-like"/>
    <property type="match status" value="1"/>
</dbReference>
<dbReference type="SUPFAM" id="SSF53613">
    <property type="entry name" value="Ribokinase-like"/>
    <property type="match status" value="1"/>
</dbReference>
<keyword evidence="3" id="KW-1185">Reference proteome</keyword>
<dbReference type="GO" id="GO:0016301">
    <property type="term" value="F:kinase activity"/>
    <property type="evidence" value="ECO:0007669"/>
    <property type="project" value="UniProtKB-KW"/>
</dbReference>
<dbReference type="InterPro" id="IPR007710">
    <property type="entry name" value="Nucleoside_deoxyribTrfase"/>
</dbReference>
<dbReference type="Proteomes" id="UP001303946">
    <property type="component" value="Chromosome"/>
</dbReference>
<dbReference type="PANTHER" id="PTHR15364">
    <property type="entry name" value="2'-DEOXYNUCLEOSIDE 5'-PHOSPHATE N-HYDROLASE 1"/>
    <property type="match status" value="1"/>
</dbReference>
<keyword evidence="2" id="KW-0418">Kinase</keyword>
<organism evidence="2 3">
    <name type="scientific">Piscinibacter gummiphilus</name>
    <dbReference type="NCBI Taxonomy" id="946333"/>
    <lineage>
        <taxon>Bacteria</taxon>
        <taxon>Pseudomonadati</taxon>
        <taxon>Pseudomonadota</taxon>
        <taxon>Betaproteobacteria</taxon>
        <taxon>Burkholderiales</taxon>
        <taxon>Sphaerotilaceae</taxon>
        <taxon>Piscinibacter</taxon>
    </lineage>
</organism>
<dbReference type="Pfam" id="PF05014">
    <property type="entry name" value="Nuc_deoxyrib_tr"/>
    <property type="match status" value="1"/>
</dbReference>
<feature type="domain" description="Carbohydrate kinase PfkB" evidence="1">
    <location>
        <begin position="149"/>
        <end position="248"/>
    </location>
</feature>
<dbReference type="EMBL" id="CP136336">
    <property type="protein sequence ID" value="WOB10968.1"/>
    <property type="molecule type" value="Genomic_DNA"/>
</dbReference>
<gene>
    <name evidence="2" type="ORF">RXV79_13145</name>
</gene>
<keyword evidence="2" id="KW-0808">Transferase</keyword>